<evidence type="ECO:0000313" key="2">
    <source>
        <dbReference type="EMBL" id="KAB2809762.1"/>
    </source>
</evidence>
<dbReference type="Proteomes" id="UP000468650">
    <property type="component" value="Unassembled WGS sequence"/>
</dbReference>
<evidence type="ECO:0000313" key="3">
    <source>
        <dbReference type="Proteomes" id="UP000468650"/>
    </source>
</evidence>
<evidence type="ECO:0008006" key="4">
    <source>
        <dbReference type="Google" id="ProtNLM"/>
    </source>
</evidence>
<protein>
    <recommendedName>
        <fullName evidence="4">Omp28-related outer membrane protein</fullName>
    </recommendedName>
</protein>
<organism evidence="2 3">
    <name type="scientific">Phaeocystidibacter luteus</name>
    <dbReference type="NCBI Taxonomy" id="911197"/>
    <lineage>
        <taxon>Bacteria</taxon>
        <taxon>Pseudomonadati</taxon>
        <taxon>Bacteroidota</taxon>
        <taxon>Flavobacteriia</taxon>
        <taxon>Flavobacteriales</taxon>
        <taxon>Phaeocystidibacteraceae</taxon>
        <taxon>Phaeocystidibacter</taxon>
    </lineage>
</organism>
<evidence type="ECO:0000256" key="1">
    <source>
        <dbReference type="SAM" id="SignalP"/>
    </source>
</evidence>
<dbReference type="AlphaFoldDB" id="A0A6N6RHM9"/>
<keyword evidence="3" id="KW-1185">Reference proteome</keyword>
<accession>A0A6N6RHM9</accession>
<feature type="chain" id="PRO_5026990227" description="Omp28-related outer membrane protein" evidence="1">
    <location>
        <begin position="24"/>
        <end position="321"/>
    </location>
</feature>
<proteinExistence type="predicted"/>
<name>A0A6N6RHM9_9FLAO</name>
<sequence>MKRFQWKWALVAPVLALGMVACEEPDPTDEPGGSYPSDNISVASQQQIAITEITAADCGTCPPTQEITEVLKTLYPGRIVPMSLQAGDTLYTPFMNDIYLTLGDDMSNTFKFFINGVQLPPGVNPYEQIQIMIDADIPPIVGVGHATRENDTAWLIYPAVHVYADNQRDLYVQSYVMLDNVVAKAYGSVDVTQASADPRIQAGTGGNPTTWTSNGGQVDSATYLYSPGDPYMHHDVTMFAGVNDTNVYGLPLSIINPLGQNYLNGDIFGNQYTPIEISVPKPDFDIASHVEADLKVVTVVWERVPGAPDVYTYVNGYYSAF</sequence>
<comment type="caution">
    <text evidence="2">The sequence shown here is derived from an EMBL/GenBank/DDBJ whole genome shotgun (WGS) entry which is preliminary data.</text>
</comment>
<reference evidence="2 3" key="1">
    <citation type="submission" date="2019-09" db="EMBL/GenBank/DDBJ databases">
        <title>Genomes of family Cryomorphaceae.</title>
        <authorList>
            <person name="Bowman J.P."/>
        </authorList>
    </citation>
    <scope>NUCLEOTIDE SEQUENCE [LARGE SCALE GENOMIC DNA]</scope>
    <source>
        <strain evidence="2 3">LMG 25704</strain>
    </source>
</reference>
<feature type="signal peptide" evidence="1">
    <location>
        <begin position="1"/>
        <end position="23"/>
    </location>
</feature>
<dbReference type="EMBL" id="WBVO01000007">
    <property type="protein sequence ID" value="KAB2809762.1"/>
    <property type="molecule type" value="Genomic_DNA"/>
</dbReference>
<dbReference type="PROSITE" id="PS51257">
    <property type="entry name" value="PROKAR_LIPOPROTEIN"/>
    <property type="match status" value="1"/>
</dbReference>
<dbReference type="OrthoDB" id="9820309at2"/>
<gene>
    <name evidence="2" type="ORF">F8C67_09395</name>
</gene>
<dbReference type="RefSeq" id="WP_151667585.1">
    <property type="nucleotide sequence ID" value="NZ_WBVO01000007.1"/>
</dbReference>
<keyword evidence="1" id="KW-0732">Signal</keyword>